<evidence type="ECO:0000256" key="6">
    <source>
        <dbReference type="ARBA" id="ARBA00022989"/>
    </source>
</evidence>
<keyword evidence="7 9" id="KW-0472">Membrane</keyword>
<dbReference type="GO" id="GO:0016887">
    <property type="term" value="F:ATP hydrolysis activity"/>
    <property type="evidence" value="ECO:0007669"/>
    <property type="project" value="InterPro"/>
</dbReference>
<evidence type="ECO:0000256" key="4">
    <source>
        <dbReference type="ARBA" id="ARBA00022741"/>
    </source>
</evidence>
<dbReference type="PANTHER" id="PTHR24221">
    <property type="entry name" value="ATP-BINDING CASSETTE SUB-FAMILY B"/>
    <property type="match status" value="1"/>
</dbReference>
<dbReference type="SMART" id="SM00382">
    <property type="entry name" value="AAA"/>
    <property type="match status" value="1"/>
</dbReference>
<dbReference type="Pfam" id="PF00664">
    <property type="entry name" value="ABC_membrane"/>
    <property type="match status" value="1"/>
</dbReference>
<evidence type="ECO:0000313" key="12">
    <source>
        <dbReference type="EMBL" id="MDA5397427.1"/>
    </source>
</evidence>
<dbReference type="SUPFAM" id="SSF52540">
    <property type="entry name" value="P-loop containing nucleoside triphosphate hydrolases"/>
    <property type="match status" value="1"/>
</dbReference>
<organism evidence="12 13">
    <name type="scientific">Hoeflea prorocentri</name>
    <dbReference type="NCBI Taxonomy" id="1922333"/>
    <lineage>
        <taxon>Bacteria</taxon>
        <taxon>Pseudomonadati</taxon>
        <taxon>Pseudomonadota</taxon>
        <taxon>Alphaproteobacteria</taxon>
        <taxon>Hyphomicrobiales</taxon>
        <taxon>Rhizobiaceae</taxon>
        <taxon>Hoeflea</taxon>
    </lineage>
</organism>
<feature type="domain" description="ABC transporter" evidence="10">
    <location>
        <begin position="346"/>
        <end position="586"/>
    </location>
</feature>
<feature type="transmembrane region" description="Helical" evidence="9">
    <location>
        <begin position="174"/>
        <end position="193"/>
    </location>
</feature>
<evidence type="ECO:0000256" key="9">
    <source>
        <dbReference type="SAM" id="Phobius"/>
    </source>
</evidence>
<comment type="similarity">
    <text evidence="2">Belongs to the ABC transporter superfamily.</text>
</comment>
<dbReference type="AlphaFoldDB" id="A0A9X3UF67"/>
<accession>A0A9X3UF67</accession>
<dbReference type="NCBIfam" id="TIGR01842">
    <property type="entry name" value="type_I_sec_PrtD"/>
    <property type="match status" value="1"/>
</dbReference>
<evidence type="ECO:0000256" key="8">
    <source>
        <dbReference type="SAM" id="MobiDB-lite"/>
    </source>
</evidence>
<dbReference type="GO" id="GO:0030256">
    <property type="term" value="C:type I protein secretion system complex"/>
    <property type="evidence" value="ECO:0007669"/>
    <property type="project" value="InterPro"/>
</dbReference>
<name>A0A9X3UF67_9HYPH</name>
<dbReference type="PROSITE" id="PS00211">
    <property type="entry name" value="ABC_TRANSPORTER_1"/>
    <property type="match status" value="1"/>
</dbReference>
<evidence type="ECO:0000256" key="7">
    <source>
        <dbReference type="ARBA" id="ARBA00023136"/>
    </source>
</evidence>
<comment type="subcellular location">
    <subcellularLocation>
        <location evidence="1">Cell membrane</location>
        <topology evidence="1">Multi-pass membrane protein</topology>
    </subcellularLocation>
</comment>
<dbReference type="Pfam" id="PF00005">
    <property type="entry name" value="ABC_tran"/>
    <property type="match status" value="1"/>
</dbReference>
<proteinExistence type="inferred from homology"/>
<evidence type="ECO:0000256" key="1">
    <source>
        <dbReference type="ARBA" id="ARBA00004651"/>
    </source>
</evidence>
<dbReference type="InterPro" id="IPR010128">
    <property type="entry name" value="ATPase_T1SS_PrtD-like"/>
</dbReference>
<feature type="transmembrane region" description="Helical" evidence="9">
    <location>
        <begin position="262"/>
        <end position="280"/>
    </location>
</feature>
<dbReference type="InterPro" id="IPR036640">
    <property type="entry name" value="ABC1_TM_sf"/>
</dbReference>
<dbReference type="GO" id="GO:0140359">
    <property type="term" value="F:ABC-type transporter activity"/>
    <property type="evidence" value="ECO:0007669"/>
    <property type="project" value="InterPro"/>
</dbReference>
<dbReference type="InterPro" id="IPR017871">
    <property type="entry name" value="ABC_transporter-like_CS"/>
</dbReference>
<keyword evidence="3 9" id="KW-0812">Transmembrane</keyword>
<dbReference type="InterPro" id="IPR011527">
    <property type="entry name" value="ABC1_TM_dom"/>
</dbReference>
<dbReference type="InterPro" id="IPR039421">
    <property type="entry name" value="Type_1_exporter"/>
</dbReference>
<keyword evidence="4" id="KW-0547">Nucleotide-binding</keyword>
<keyword evidence="5" id="KW-0067">ATP-binding</keyword>
<dbReference type="PANTHER" id="PTHR24221:SF654">
    <property type="entry name" value="ATP-BINDING CASSETTE SUB-FAMILY B MEMBER 6"/>
    <property type="match status" value="1"/>
</dbReference>
<dbReference type="SUPFAM" id="SSF90123">
    <property type="entry name" value="ABC transporter transmembrane region"/>
    <property type="match status" value="1"/>
</dbReference>
<dbReference type="RefSeq" id="WP_267988889.1">
    <property type="nucleotide sequence ID" value="NZ_JAPJZI010000001.1"/>
</dbReference>
<protein>
    <submittedName>
        <fullName evidence="12">Type I secretion system permease/ATPase</fullName>
    </submittedName>
</protein>
<gene>
    <name evidence="12" type="ORF">OQ273_02475</name>
</gene>
<evidence type="ECO:0000259" key="11">
    <source>
        <dbReference type="PROSITE" id="PS50929"/>
    </source>
</evidence>
<dbReference type="Gene3D" id="3.40.50.300">
    <property type="entry name" value="P-loop containing nucleotide triphosphate hydrolases"/>
    <property type="match status" value="1"/>
</dbReference>
<dbReference type="InterPro" id="IPR027417">
    <property type="entry name" value="P-loop_NTPase"/>
</dbReference>
<keyword evidence="6 9" id="KW-1133">Transmembrane helix</keyword>
<feature type="region of interest" description="Disordered" evidence="8">
    <location>
        <begin position="580"/>
        <end position="605"/>
    </location>
</feature>
<sequence>MTTGNEATTDREITEKIETASGVPVRVRDNQRAGLKRPFTEIGIFSFAINALMLVVPIYMLQVYDRVLPSASRETLIYLSIMAVFALGLVAGLEVVRSIYAARIAARFDIANTRKAMLAAMRSDRAPLGDIQSLRDLASIRSFIASRTVFALFDLPFAPMFIALLWFIHPMLFSLTAVGALLLAGLAIANQMVTAKRAGKETERGMAAMSTAQSFVRNADTLQAMGMTNNVIEVFGLQHGQSLSEADHVSKTNAMFAGLSRFVRLSLQIAVLGFGALLVLRSEMTAGMIFAASIISGRGLQPIDQLIGGWRQYVDVHAAWRRFNKAIAKKATAHEHIELPAPKGTLRMEDVQYAATTGARGTPRTLLNRISFEVPAGAAVGIVGPSGAGKSTLARMIVGAITPGNGCVRIDGADITHWAPESLGQHIGYLPQDIELLPGTIAQNIARFDPDAGDAAIIDAAKRAQVHDLIQTMPDGYGTMIGPRGLTLSGGQRQRIGLARAFFGQPRLLVLDEPNAHLDDAGEKALERAIDMAREAGTTVLIVTQRKAIVRKVDRLLVLNAGAVEDYGLRSDVLKRLGSGSKPQLAAEQTRMQRPSSKADMDVAPIASVTATNKGATATSVDLQ</sequence>
<dbReference type="GO" id="GO:0034040">
    <property type="term" value="F:ATPase-coupled lipid transmembrane transporter activity"/>
    <property type="evidence" value="ECO:0007669"/>
    <property type="project" value="TreeGrafter"/>
</dbReference>
<dbReference type="GO" id="GO:0005524">
    <property type="term" value="F:ATP binding"/>
    <property type="evidence" value="ECO:0007669"/>
    <property type="project" value="UniProtKB-KW"/>
</dbReference>
<evidence type="ECO:0000256" key="3">
    <source>
        <dbReference type="ARBA" id="ARBA00022692"/>
    </source>
</evidence>
<comment type="caution">
    <text evidence="12">The sequence shown here is derived from an EMBL/GenBank/DDBJ whole genome shotgun (WGS) entry which is preliminary data.</text>
</comment>
<reference evidence="12" key="1">
    <citation type="submission" date="2022-11" db="EMBL/GenBank/DDBJ databases">
        <title>Draft genome sequence of Hoeflea poritis E7-10 and Hoeflea prorocentri PM5-8, separated from scleractinian coral Porites lutea and marine dinoflagellate.</title>
        <authorList>
            <person name="Zhang G."/>
            <person name="Wei Q."/>
            <person name="Cai L."/>
        </authorList>
    </citation>
    <scope>NUCLEOTIDE SEQUENCE</scope>
    <source>
        <strain evidence="12">PM5-8</strain>
    </source>
</reference>
<dbReference type="InterPro" id="IPR003439">
    <property type="entry name" value="ABC_transporter-like_ATP-bd"/>
</dbReference>
<dbReference type="GO" id="GO:0030253">
    <property type="term" value="P:protein secretion by the type I secretion system"/>
    <property type="evidence" value="ECO:0007669"/>
    <property type="project" value="InterPro"/>
</dbReference>
<dbReference type="EMBL" id="JAPJZI010000001">
    <property type="protein sequence ID" value="MDA5397427.1"/>
    <property type="molecule type" value="Genomic_DNA"/>
</dbReference>
<evidence type="ECO:0000256" key="2">
    <source>
        <dbReference type="ARBA" id="ARBA00005417"/>
    </source>
</evidence>
<dbReference type="PROSITE" id="PS50893">
    <property type="entry name" value="ABC_TRANSPORTER_2"/>
    <property type="match status" value="1"/>
</dbReference>
<feature type="transmembrane region" description="Helical" evidence="9">
    <location>
        <begin position="42"/>
        <end position="64"/>
    </location>
</feature>
<evidence type="ECO:0000259" key="10">
    <source>
        <dbReference type="PROSITE" id="PS50893"/>
    </source>
</evidence>
<feature type="transmembrane region" description="Helical" evidence="9">
    <location>
        <begin position="149"/>
        <end position="168"/>
    </location>
</feature>
<dbReference type="Proteomes" id="UP001151234">
    <property type="component" value="Unassembled WGS sequence"/>
</dbReference>
<dbReference type="GO" id="GO:0005886">
    <property type="term" value="C:plasma membrane"/>
    <property type="evidence" value="ECO:0007669"/>
    <property type="project" value="UniProtKB-SubCell"/>
</dbReference>
<keyword evidence="13" id="KW-1185">Reference proteome</keyword>
<evidence type="ECO:0000256" key="5">
    <source>
        <dbReference type="ARBA" id="ARBA00022840"/>
    </source>
</evidence>
<dbReference type="PROSITE" id="PS50929">
    <property type="entry name" value="ABC_TM1F"/>
    <property type="match status" value="1"/>
</dbReference>
<feature type="transmembrane region" description="Helical" evidence="9">
    <location>
        <begin position="76"/>
        <end position="96"/>
    </location>
</feature>
<dbReference type="InterPro" id="IPR003593">
    <property type="entry name" value="AAA+_ATPase"/>
</dbReference>
<evidence type="ECO:0000313" key="13">
    <source>
        <dbReference type="Proteomes" id="UP001151234"/>
    </source>
</evidence>
<dbReference type="Gene3D" id="1.20.1560.10">
    <property type="entry name" value="ABC transporter type 1, transmembrane domain"/>
    <property type="match status" value="1"/>
</dbReference>
<feature type="domain" description="ABC transmembrane type-1" evidence="11">
    <location>
        <begin position="42"/>
        <end position="315"/>
    </location>
</feature>